<reference evidence="4 5" key="2">
    <citation type="journal article" date="2013" name="IMA Fungus">
        <title>IMA Genome-F 1: Ceratocystis fimbriata: Draft nuclear genome sequence for the plant pathogen, Ceratocystis fimbriata.</title>
        <authorList>
            <person name="Wilken P.M."/>
            <person name="Steenkamp E.T."/>
            <person name="Wingfield M.J."/>
            <person name="de Beer Z.W."/>
            <person name="Wingfield B.D."/>
        </authorList>
    </citation>
    <scope>NUCLEOTIDE SEQUENCE [LARGE SCALE GENOMIC DNA]</scope>
    <source>
        <strain evidence="4 5">CBS 114723</strain>
    </source>
</reference>
<proteinExistence type="predicted"/>
<feature type="region of interest" description="Disordered" evidence="3">
    <location>
        <begin position="102"/>
        <end position="121"/>
    </location>
</feature>
<dbReference type="GO" id="GO:0005737">
    <property type="term" value="C:cytoplasm"/>
    <property type="evidence" value="ECO:0007669"/>
    <property type="project" value="TreeGrafter"/>
</dbReference>
<evidence type="ECO:0000256" key="2">
    <source>
        <dbReference type="ARBA" id="ARBA00022679"/>
    </source>
</evidence>
<name>A0A2C5XJN8_9PEZI</name>
<dbReference type="Proteomes" id="UP000222788">
    <property type="component" value="Unassembled WGS sequence"/>
</dbReference>
<keyword evidence="5" id="KW-1185">Reference proteome</keyword>
<dbReference type="GO" id="GO:0106335">
    <property type="term" value="F:tRNA (5-carboxymethyluridine(34)-5-O)-methyltransferase activity"/>
    <property type="evidence" value="ECO:0007669"/>
    <property type="project" value="TreeGrafter"/>
</dbReference>
<dbReference type="Gene3D" id="3.40.50.150">
    <property type="entry name" value="Vaccinia Virus protein VP39"/>
    <property type="match status" value="1"/>
</dbReference>
<accession>A0A2C5XJN8</accession>
<dbReference type="InterPro" id="IPR051422">
    <property type="entry name" value="AlkB_tRNA_MeTrf/Diox"/>
</dbReference>
<dbReference type="GO" id="GO:0030488">
    <property type="term" value="P:tRNA methylation"/>
    <property type="evidence" value="ECO:0007669"/>
    <property type="project" value="TreeGrafter"/>
</dbReference>
<gene>
    <name evidence="4" type="primary">TRM9</name>
    <name evidence="4" type="ORF">CFIMG_008529RA00001</name>
</gene>
<reference evidence="4 5" key="1">
    <citation type="journal article" date="2013" name="Fungal Biol.">
        <title>Analysis of microsatellite markers in the genome of the plant pathogen Ceratocystis fimbriata.</title>
        <authorList>
            <person name="Simpson M.C."/>
            <person name="Wilken P.M."/>
            <person name="Coetzee M.P."/>
            <person name="Wingfield M.J."/>
            <person name="Wingfield B.D."/>
        </authorList>
    </citation>
    <scope>NUCLEOTIDE SEQUENCE [LARGE SCALE GENOMIC DNA]</scope>
    <source>
        <strain evidence="4 5">CBS 114723</strain>
    </source>
</reference>
<dbReference type="SUPFAM" id="SSF53335">
    <property type="entry name" value="S-adenosyl-L-methionine-dependent methyltransferases"/>
    <property type="match status" value="1"/>
</dbReference>
<dbReference type="AlphaFoldDB" id="A0A2C5XJN8"/>
<comment type="caution">
    <text evidence="4">The sequence shown here is derived from an EMBL/GenBank/DDBJ whole genome shotgun (WGS) entry which is preliminary data.</text>
</comment>
<sequence length="318" mass="34422">MPPVDALVVTPPTADADAYEQTHVHSIYETIASHFSATRHKPWPLVTWFLQSRPAGAIGLDIGCGNGKYIGVNPDVVLLGSDRSGNLVSLAAPRTRFAQPVTAPVRKAHQPSDSATPQQKLIPPVTGGDVLVADSLALPFVPGVADFAISIAVVHHFSTRERRCEAVRHILQAIQPPNGVRPAGGISLPDSARLQLPDGAVIGEVAPSTDKPVQAGEALIYVWALEQRSSRRGWDEGAAQDQLVPWVTKGAAQKKQKVVVEEETGDAEEDKTVHRYYHLYRKGELEEDIRAISSLFSSAPSSLFIRAFTPVRQSKPTY</sequence>
<evidence type="ECO:0000313" key="4">
    <source>
        <dbReference type="EMBL" id="PHH55751.1"/>
    </source>
</evidence>
<dbReference type="PANTHER" id="PTHR13069">
    <property type="entry name" value="ALKYLATED DNA REPAIR PROTEIN ALKB HOMOLOG 8"/>
    <property type="match status" value="1"/>
</dbReference>
<dbReference type="GO" id="GO:0002098">
    <property type="term" value="P:tRNA wobble uridine modification"/>
    <property type="evidence" value="ECO:0007669"/>
    <property type="project" value="TreeGrafter"/>
</dbReference>
<dbReference type="STRING" id="1035309.A0A2C5XJN8"/>
<dbReference type="EMBL" id="APWK03000008">
    <property type="protein sequence ID" value="PHH55751.1"/>
    <property type="molecule type" value="Genomic_DNA"/>
</dbReference>
<evidence type="ECO:0000313" key="5">
    <source>
        <dbReference type="Proteomes" id="UP000222788"/>
    </source>
</evidence>
<evidence type="ECO:0000256" key="3">
    <source>
        <dbReference type="SAM" id="MobiDB-lite"/>
    </source>
</evidence>
<protein>
    <submittedName>
        <fullName evidence="4">tRNA (Carboxymethyluridine(34)-5-O)-methyltransferase</fullName>
    </submittedName>
</protein>
<dbReference type="OrthoDB" id="271595at2759"/>
<keyword evidence="1 4" id="KW-0489">Methyltransferase</keyword>
<dbReference type="GO" id="GO:0000049">
    <property type="term" value="F:tRNA binding"/>
    <property type="evidence" value="ECO:0007669"/>
    <property type="project" value="TreeGrafter"/>
</dbReference>
<organism evidence="4 5">
    <name type="scientific">Ceratocystis fimbriata CBS 114723</name>
    <dbReference type="NCBI Taxonomy" id="1035309"/>
    <lineage>
        <taxon>Eukaryota</taxon>
        <taxon>Fungi</taxon>
        <taxon>Dikarya</taxon>
        <taxon>Ascomycota</taxon>
        <taxon>Pezizomycotina</taxon>
        <taxon>Sordariomycetes</taxon>
        <taxon>Hypocreomycetidae</taxon>
        <taxon>Microascales</taxon>
        <taxon>Ceratocystidaceae</taxon>
        <taxon>Ceratocystis</taxon>
    </lineage>
</organism>
<dbReference type="PANTHER" id="PTHR13069:SF21">
    <property type="entry name" value="ALKYLATED DNA REPAIR PROTEIN ALKB HOMOLOG 8"/>
    <property type="match status" value="1"/>
</dbReference>
<keyword evidence="2 4" id="KW-0808">Transferase</keyword>
<dbReference type="GO" id="GO:0005634">
    <property type="term" value="C:nucleus"/>
    <property type="evidence" value="ECO:0007669"/>
    <property type="project" value="TreeGrafter"/>
</dbReference>
<evidence type="ECO:0000256" key="1">
    <source>
        <dbReference type="ARBA" id="ARBA00022603"/>
    </source>
</evidence>
<dbReference type="InterPro" id="IPR029063">
    <property type="entry name" value="SAM-dependent_MTases_sf"/>
</dbReference>